<feature type="active site" description="Nucleophile" evidence="9">
    <location>
        <position position="355"/>
    </location>
</feature>
<comment type="caution">
    <text evidence="14">The sequence shown here is derived from an EMBL/GenBank/DDBJ whole genome shotgun (WGS) entry which is preliminary data.</text>
</comment>
<dbReference type="EMBL" id="JBHTKI010000020">
    <property type="protein sequence ID" value="MFD1032323.1"/>
    <property type="molecule type" value="Genomic_DNA"/>
</dbReference>
<dbReference type="NCBIfam" id="TIGR00401">
    <property type="entry name" value="msrA"/>
    <property type="match status" value="1"/>
</dbReference>
<keyword evidence="12" id="KW-0732">Signal</keyword>
<dbReference type="GO" id="GO:0033743">
    <property type="term" value="F:peptide-methionine (R)-S-oxide reductase activity"/>
    <property type="evidence" value="ECO:0007669"/>
    <property type="project" value="UniProtKB-EC"/>
</dbReference>
<feature type="chain" id="PRO_5046047093" description="Multifunctional fusion protein" evidence="12">
    <location>
        <begin position="24"/>
        <end position="385"/>
    </location>
</feature>
<dbReference type="Pfam" id="PF01625">
    <property type="entry name" value="PMSR"/>
    <property type="match status" value="1"/>
</dbReference>
<gene>
    <name evidence="9 14" type="primary">msrB</name>
    <name evidence="10" type="synonym">msrA</name>
    <name evidence="14" type="ORF">ACFQ1X_12860</name>
</gene>
<feature type="active site" evidence="10">
    <location>
        <position position="75"/>
    </location>
</feature>
<feature type="region of interest" description="Disordered" evidence="11">
    <location>
        <begin position="28"/>
        <end position="56"/>
    </location>
</feature>
<dbReference type="SUPFAM" id="SSF55068">
    <property type="entry name" value="Peptide methionine sulfoxide reductase"/>
    <property type="match status" value="1"/>
</dbReference>
<feature type="compositionally biased region" description="Polar residues" evidence="11">
    <location>
        <begin position="28"/>
        <end position="41"/>
    </location>
</feature>
<dbReference type="Gene3D" id="3.30.1060.10">
    <property type="entry name" value="Peptide methionine sulphoxide reductase MsrA"/>
    <property type="match status" value="1"/>
</dbReference>
<comment type="caution">
    <text evidence="9">Lacks conserved residue(s) required for the propagation of feature annotation.</text>
</comment>
<evidence type="ECO:0000256" key="3">
    <source>
        <dbReference type="ARBA" id="ARBA00023002"/>
    </source>
</evidence>
<evidence type="ECO:0000313" key="15">
    <source>
        <dbReference type="Proteomes" id="UP001597109"/>
    </source>
</evidence>
<dbReference type="InterPro" id="IPR028427">
    <property type="entry name" value="Met_Sox_Rdtase_MsrB"/>
</dbReference>
<dbReference type="SUPFAM" id="SSF51316">
    <property type="entry name" value="Mss4-like"/>
    <property type="match status" value="1"/>
</dbReference>
<dbReference type="HAMAP" id="MF_01401">
    <property type="entry name" value="MsrA"/>
    <property type="match status" value="1"/>
</dbReference>
<feature type="signal peptide" evidence="12">
    <location>
        <begin position="1"/>
        <end position="23"/>
    </location>
</feature>
<sequence length="385" mass="43364">MKFKFPMLLLFLLLLLAACSLPGALENSDSASPAGSTTTGMTDAPDAPNKFPDNPNDDLVFDTENLESIWFAGGCFWGVEAYMDRVYGVYDVTSGYANGNTENPAYEDVLYKNTGHAETVHVQYDPERIDLESLVSQFFMIIDPTLLNQQGNDKGTMYRTAVFYEDEAERAIIDGIVAAEAERYDKPIVTEVEPLEHYYLAEEYHQDYLEKNPDGYCHIEFDSLEDQEIPALIDPADYPKPSDEELKAKLTEAQYNVTQKDDTETAYSNEYWDNYEPGIYVDVATGEPLFSSADKYDSKCGWPSFTKPIEPGVVTEHLDTTFNMMRTEVRSRSGDSHLGHVFEDGPKDRGGLRYCINSASILFIPAEEMEAQGYDYLSNLVEQES</sequence>
<dbReference type="InterPro" id="IPR036509">
    <property type="entry name" value="Met_Sox_Rdtase_MsrA_sf"/>
</dbReference>
<dbReference type="PANTHER" id="PTHR10173:SF59">
    <property type="entry name" value="PEPTIDE METHIONINE SULFOXIDE REDUCTASE MSRA_MSRB"/>
    <property type="match status" value="1"/>
</dbReference>
<evidence type="ECO:0000256" key="10">
    <source>
        <dbReference type="HAMAP-Rule" id="MF_01401"/>
    </source>
</evidence>
<evidence type="ECO:0000256" key="6">
    <source>
        <dbReference type="ARBA" id="ARBA00047806"/>
    </source>
</evidence>
<evidence type="ECO:0000256" key="11">
    <source>
        <dbReference type="SAM" id="MobiDB-lite"/>
    </source>
</evidence>
<comment type="function">
    <text evidence="5 10">Has an important function as a repair enzyme for proteins that have been inactivated by oxidation. Catalyzes the reversible oxidation-reduction of methionine sulfoxide in proteins to methionine.</text>
</comment>
<dbReference type="Pfam" id="PF01641">
    <property type="entry name" value="SelR"/>
    <property type="match status" value="1"/>
</dbReference>
<evidence type="ECO:0000256" key="7">
    <source>
        <dbReference type="ARBA" id="ARBA00048488"/>
    </source>
</evidence>
<comment type="similarity">
    <text evidence="10">Belongs to the MsrA Met sulfoxide reductase family.</text>
</comment>
<evidence type="ECO:0000256" key="4">
    <source>
        <dbReference type="ARBA" id="ARBA00023268"/>
    </source>
</evidence>
<dbReference type="Gene3D" id="2.170.150.20">
    <property type="entry name" value="Peptide methionine sulfoxide reductase"/>
    <property type="match status" value="1"/>
</dbReference>
<dbReference type="EC" id="1.8.4.11" evidence="10"/>
<dbReference type="RefSeq" id="WP_144840713.1">
    <property type="nucleotide sequence ID" value="NZ_JBHTKI010000020.1"/>
</dbReference>
<comment type="similarity">
    <text evidence="9">Belongs to the MsrB Met sulfoxide reductase family.</text>
</comment>
<keyword evidence="3 9" id="KW-0560">Oxidoreductase</keyword>
<evidence type="ECO:0000256" key="8">
    <source>
        <dbReference type="ARBA" id="ARBA00048782"/>
    </source>
</evidence>
<dbReference type="PANTHER" id="PTHR10173">
    <property type="entry name" value="METHIONINE SULFOXIDE REDUCTASE"/>
    <property type="match status" value="1"/>
</dbReference>
<dbReference type="InterPro" id="IPR002569">
    <property type="entry name" value="Met_Sox_Rdtase_MsrA_dom"/>
</dbReference>
<evidence type="ECO:0000256" key="1">
    <source>
        <dbReference type="ARBA" id="ARBA00008076"/>
    </source>
</evidence>
<dbReference type="EC" id="1.8.4.12" evidence="9"/>
<keyword evidence="4" id="KW-0511">Multifunctional enzyme</keyword>
<evidence type="ECO:0000256" key="5">
    <source>
        <dbReference type="ARBA" id="ARBA00024679"/>
    </source>
</evidence>
<dbReference type="InterPro" id="IPR011057">
    <property type="entry name" value="Mss4-like_sf"/>
</dbReference>
<dbReference type="PROSITE" id="PS51257">
    <property type="entry name" value="PROKAR_LIPOPROTEIN"/>
    <property type="match status" value="1"/>
</dbReference>
<evidence type="ECO:0000256" key="12">
    <source>
        <dbReference type="SAM" id="SignalP"/>
    </source>
</evidence>
<name>A0ABW3LCK2_9BACL</name>
<comment type="similarity">
    <text evidence="1">In the C-terminal section; belongs to the MsrB Met sulfoxide reductase family.</text>
</comment>
<evidence type="ECO:0000256" key="2">
    <source>
        <dbReference type="ARBA" id="ARBA00011017"/>
    </source>
</evidence>
<comment type="catalytic activity">
    <reaction evidence="7 9">
        <text>L-methionyl-[protein] + [thioredoxin]-disulfide + H2O = L-methionyl-(R)-S-oxide-[protein] + [thioredoxin]-dithiol</text>
        <dbReference type="Rhea" id="RHEA:24164"/>
        <dbReference type="Rhea" id="RHEA-COMP:10698"/>
        <dbReference type="Rhea" id="RHEA-COMP:10700"/>
        <dbReference type="Rhea" id="RHEA-COMP:12313"/>
        <dbReference type="Rhea" id="RHEA-COMP:12314"/>
        <dbReference type="ChEBI" id="CHEBI:15377"/>
        <dbReference type="ChEBI" id="CHEBI:16044"/>
        <dbReference type="ChEBI" id="CHEBI:29950"/>
        <dbReference type="ChEBI" id="CHEBI:45764"/>
        <dbReference type="ChEBI" id="CHEBI:50058"/>
        <dbReference type="EC" id="1.8.4.12"/>
    </reaction>
</comment>
<protein>
    <recommendedName>
        <fullName evidence="9 10">Multifunctional fusion protein</fullName>
    </recommendedName>
    <domain>
        <recommendedName>
            <fullName evidence="10">Peptide methionine sulfoxide reductase MsrA</fullName>
            <shortName evidence="10">Protein-methionine-S-oxide reductase</shortName>
            <ecNumber evidence="10">1.8.4.11</ecNumber>
        </recommendedName>
        <alternativeName>
            <fullName evidence="10">Peptide-methionine (S)-S-oxide reductase</fullName>
            <shortName evidence="10">Peptide Met(O) reductase</shortName>
        </alternativeName>
    </domain>
    <domain>
        <recommendedName>
            <fullName evidence="9">Peptide methionine sulfoxide reductase MsrB</fullName>
            <ecNumber evidence="9">1.8.4.12</ecNumber>
        </recommendedName>
        <alternativeName>
            <fullName evidence="9">Peptide-methionine (R)-S-oxide reductase</fullName>
        </alternativeName>
    </domain>
</protein>
<evidence type="ECO:0000256" key="9">
    <source>
        <dbReference type="HAMAP-Rule" id="MF_01400"/>
    </source>
</evidence>
<dbReference type="HAMAP" id="MF_01400">
    <property type="entry name" value="MsrB"/>
    <property type="match status" value="1"/>
</dbReference>
<comment type="catalytic activity">
    <reaction evidence="8 10">
        <text>[thioredoxin]-disulfide + L-methionine + H2O = L-methionine (S)-S-oxide + [thioredoxin]-dithiol</text>
        <dbReference type="Rhea" id="RHEA:19993"/>
        <dbReference type="Rhea" id="RHEA-COMP:10698"/>
        <dbReference type="Rhea" id="RHEA-COMP:10700"/>
        <dbReference type="ChEBI" id="CHEBI:15377"/>
        <dbReference type="ChEBI" id="CHEBI:29950"/>
        <dbReference type="ChEBI" id="CHEBI:50058"/>
        <dbReference type="ChEBI" id="CHEBI:57844"/>
        <dbReference type="ChEBI" id="CHEBI:58772"/>
        <dbReference type="EC" id="1.8.4.11"/>
    </reaction>
</comment>
<accession>A0ABW3LCK2</accession>
<dbReference type="NCBIfam" id="TIGR00357">
    <property type="entry name" value="peptide-methionine (R)-S-oxide reductase MsrB"/>
    <property type="match status" value="1"/>
</dbReference>
<dbReference type="InterPro" id="IPR002579">
    <property type="entry name" value="Met_Sox_Rdtase_MsrB_dom"/>
</dbReference>
<evidence type="ECO:0000259" key="13">
    <source>
        <dbReference type="PROSITE" id="PS51790"/>
    </source>
</evidence>
<reference evidence="15" key="1">
    <citation type="journal article" date="2019" name="Int. J. Syst. Evol. Microbiol.">
        <title>The Global Catalogue of Microorganisms (GCM) 10K type strain sequencing project: providing services to taxonomists for standard genome sequencing and annotation.</title>
        <authorList>
            <consortium name="The Broad Institute Genomics Platform"/>
            <consortium name="The Broad Institute Genome Sequencing Center for Infectious Disease"/>
            <person name="Wu L."/>
            <person name="Ma J."/>
        </authorList>
    </citation>
    <scope>NUCLEOTIDE SEQUENCE [LARGE SCALE GENOMIC DNA]</scope>
    <source>
        <strain evidence="15">CCUG 56756</strain>
    </source>
</reference>
<organism evidence="14 15">
    <name type="scientific">Metaplanococcus flavidus</name>
    <dbReference type="NCBI Taxonomy" id="569883"/>
    <lineage>
        <taxon>Bacteria</taxon>
        <taxon>Bacillati</taxon>
        <taxon>Bacillota</taxon>
        <taxon>Bacilli</taxon>
        <taxon>Bacillales</taxon>
        <taxon>Caryophanaceae</taxon>
        <taxon>Metaplanococcus</taxon>
    </lineage>
</organism>
<keyword evidence="15" id="KW-1185">Reference proteome</keyword>
<comment type="similarity">
    <text evidence="2">In the N-terminal section; belongs to the MsrA Met sulfoxide reductase family.</text>
</comment>
<dbReference type="PROSITE" id="PS51790">
    <property type="entry name" value="MSRB"/>
    <property type="match status" value="1"/>
</dbReference>
<feature type="domain" description="MsrB" evidence="13">
    <location>
        <begin position="243"/>
        <end position="366"/>
    </location>
</feature>
<comment type="catalytic activity">
    <reaction evidence="6 10">
        <text>L-methionyl-[protein] + [thioredoxin]-disulfide + H2O = L-methionyl-(S)-S-oxide-[protein] + [thioredoxin]-dithiol</text>
        <dbReference type="Rhea" id="RHEA:14217"/>
        <dbReference type="Rhea" id="RHEA-COMP:10698"/>
        <dbReference type="Rhea" id="RHEA-COMP:10700"/>
        <dbReference type="Rhea" id="RHEA-COMP:12313"/>
        <dbReference type="Rhea" id="RHEA-COMP:12315"/>
        <dbReference type="ChEBI" id="CHEBI:15377"/>
        <dbReference type="ChEBI" id="CHEBI:16044"/>
        <dbReference type="ChEBI" id="CHEBI:29950"/>
        <dbReference type="ChEBI" id="CHEBI:44120"/>
        <dbReference type="ChEBI" id="CHEBI:50058"/>
        <dbReference type="EC" id="1.8.4.11"/>
    </reaction>
</comment>
<dbReference type="Proteomes" id="UP001597109">
    <property type="component" value="Unassembled WGS sequence"/>
</dbReference>
<proteinExistence type="inferred from homology"/>
<evidence type="ECO:0000313" key="14">
    <source>
        <dbReference type="EMBL" id="MFD1032323.1"/>
    </source>
</evidence>